<keyword evidence="1" id="KW-0472">Membrane</keyword>
<protein>
    <submittedName>
        <fullName evidence="2">Uncharacterized protein</fullName>
    </submittedName>
</protein>
<organism evidence="2">
    <name type="scientific">marine sediment metagenome</name>
    <dbReference type="NCBI Taxonomy" id="412755"/>
    <lineage>
        <taxon>unclassified sequences</taxon>
        <taxon>metagenomes</taxon>
        <taxon>ecological metagenomes</taxon>
    </lineage>
</organism>
<accession>A0A0F9HEX8</accession>
<evidence type="ECO:0000256" key="1">
    <source>
        <dbReference type="SAM" id="Phobius"/>
    </source>
</evidence>
<dbReference type="AlphaFoldDB" id="A0A0F9HEX8"/>
<reference evidence="2" key="1">
    <citation type="journal article" date="2015" name="Nature">
        <title>Complex archaea that bridge the gap between prokaryotes and eukaryotes.</title>
        <authorList>
            <person name="Spang A."/>
            <person name="Saw J.H."/>
            <person name="Jorgensen S.L."/>
            <person name="Zaremba-Niedzwiedzka K."/>
            <person name="Martijn J."/>
            <person name="Lind A.E."/>
            <person name="van Eijk R."/>
            <person name="Schleper C."/>
            <person name="Guy L."/>
            <person name="Ettema T.J."/>
        </authorList>
    </citation>
    <scope>NUCLEOTIDE SEQUENCE</scope>
</reference>
<dbReference type="EMBL" id="LAZR01015327">
    <property type="protein sequence ID" value="KKM13682.1"/>
    <property type="molecule type" value="Genomic_DNA"/>
</dbReference>
<proteinExistence type="predicted"/>
<feature type="transmembrane region" description="Helical" evidence="1">
    <location>
        <begin position="30"/>
        <end position="53"/>
    </location>
</feature>
<evidence type="ECO:0000313" key="2">
    <source>
        <dbReference type="EMBL" id="KKM13682.1"/>
    </source>
</evidence>
<feature type="transmembrane region" description="Helical" evidence="1">
    <location>
        <begin position="7"/>
        <end position="24"/>
    </location>
</feature>
<sequence length="66" mass="7343">MRKAIGFVLRIVPFVVVTTALNLSKGIPEVSYLIAFLVGLLFCVTANVIYYIGFMEGQDTKTKEDQ</sequence>
<keyword evidence="1" id="KW-1133">Transmembrane helix</keyword>
<gene>
    <name evidence="2" type="ORF">LCGC14_1713800</name>
</gene>
<comment type="caution">
    <text evidence="2">The sequence shown here is derived from an EMBL/GenBank/DDBJ whole genome shotgun (WGS) entry which is preliminary data.</text>
</comment>
<keyword evidence="1" id="KW-0812">Transmembrane</keyword>
<name>A0A0F9HEX8_9ZZZZ</name>